<evidence type="ECO:0000313" key="2">
    <source>
        <dbReference type="EnsemblMetazoa" id="CJA07657.1"/>
    </source>
</evidence>
<organism evidence="2 3">
    <name type="scientific">Caenorhabditis japonica</name>
    <dbReference type="NCBI Taxonomy" id="281687"/>
    <lineage>
        <taxon>Eukaryota</taxon>
        <taxon>Metazoa</taxon>
        <taxon>Ecdysozoa</taxon>
        <taxon>Nematoda</taxon>
        <taxon>Chromadorea</taxon>
        <taxon>Rhabditida</taxon>
        <taxon>Rhabditina</taxon>
        <taxon>Rhabditomorpha</taxon>
        <taxon>Rhabditoidea</taxon>
        <taxon>Rhabditidae</taxon>
        <taxon>Peloderinae</taxon>
        <taxon>Caenorhabditis</taxon>
    </lineage>
</organism>
<proteinExistence type="predicted"/>
<accession>A0A8R1HPQ6</accession>
<sequence length="919" mass="104686">MEENEERRLGLHQMAELPPLFELATKTVADIIQMKKNNEDFTEYVAEMVQYLQDVSMKYSPPEQQTAGGAIIIGSKLILPSTNTQEKLILAPLYHHALDLVSNFDNIPSFQWRHVNPIFKFYLDALPRDTPGAIKILKLLIKIQDVLGKSNKMNNEFFDFENVLLLSRLITCQLDIVKNVDCDVPLRKFALESLAKVGRYCPGKKAPTVGLVVSGILGGLLRVTKGSSVNTELLENTIILFGDVIVLVFGNESVKFDMNEINLDDYNSHLHFLFKEQNDEWRKKALCTIHDYVRDILSSYSGHRISSVKWNVCNMVCRIQTECSAFLGSTLYDCIIHMYTNFRFDDNQVYQDLAQKCLNLITEPRIIQEYFYKQLNTIVRKIPVETRAGRGDAELKTLAAILDGLGEAVSLQCKTGSQTMVDILGCLADSLIIDRKGLLITSEGISDSLEKELRKFKLQYRVNHKNVKLICELLVRLGKFDIIDMVHNLLKEDSPGRKATYHIILAYMLNSLEITNDDESFDDPVILMLAEYLVQELNESCQLVRRDDGHVESSSYENDWHTCIECLSCTNVALCMRFITGDAHRSNVSINCLCAILFQSSSNTWVVSESANFALRLITENDKNVTDVSELAQAYSSHILHTVSLACSSSQDYLLAPQLLQGYMKFAEIGNNFDHFKVIIEKMLYALDTNEQEFTQSILRALFSFMAALCRQYEDLLPYEPPEDAEDQKEIATPQHIITEKVLLRTKQMLLSPHLPIRISCLEILAKGLELLKHYDDALLPMIHQNWHGIMTIVKENEPMSMTEAFGVVVAMSKRSGTFVHGKVLNEFWPKIKRYLINIVKKEFIFQHTADYRLVVKVISQISELIINLQLKEEEANDSFIAFLDLAISENRHFAILSAQQKEKIVEHFRKNLGASADE</sequence>
<reference evidence="2" key="2">
    <citation type="submission" date="2022-06" db="UniProtKB">
        <authorList>
            <consortium name="EnsemblMetazoa"/>
        </authorList>
    </citation>
    <scope>IDENTIFICATION</scope>
    <source>
        <strain evidence="2">DF5081</strain>
    </source>
</reference>
<evidence type="ECO:0000313" key="3">
    <source>
        <dbReference type="Proteomes" id="UP000005237"/>
    </source>
</evidence>
<dbReference type="PANTHER" id="PTHR18460:SF3">
    <property type="entry name" value="TELO2-INTERACTING PROTEIN 1 HOMOLOG"/>
    <property type="match status" value="1"/>
</dbReference>
<dbReference type="EnsemblMetazoa" id="CJA07657.1">
    <property type="protein sequence ID" value="CJA07657.1"/>
    <property type="gene ID" value="WBGene00126861"/>
</dbReference>
<dbReference type="Proteomes" id="UP000005237">
    <property type="component" value="Unassembled WGS sequence"/>
</dbReference>
<name>A0A8R1HPQ6_CAEJA</name>
<evidence type="ECO:0000259" key="1">
    <source>
        <dbReference type="Pfam" id="PF24181"/>
    </source>
</evidence>
<dbReference type="PANTHER" id="PTHR18460">
    <property type="entry name" value="TEL2 INTERACTING PROTEIN 1 TTI1 FAMILY MEMBER"/>
    <property type="match status" value="1"/>
</dbReference>
<reference evidence="3" key="1">
    <citation type="submission" date="2010-08" db="EMBL/GenBank/DDBJ databases">
        <authorList>
            <consortium name="Caenorhabditis japonica Sequencing Consortium"/>
            <person name="Wilson R.K."/>
        </authorList>
    </citation>
    <scope>NUCLEOTIDE SEQUENCE [LARGE SCALE GENOMIC DNA]</scope>
    <source>
        <strain evidence="3">DF5081</strain>
    </source>
</reference>
<dbReference type="Pfam" id="PF24181">
    <property type="entry name" value="TPR_TTI1_C"/>
    <property type="match status" value="1"/>
</dbReference>
<feature type="domain" description="TTI1 C-terminal TPR" evidence="1">
    <location>
        <begin position="723"/>
        <end position="881"/>
    </location>
</feature>
<dbReference type="AlphaFoldDB" id="A0A8R1HPQ6"/>
<dbReference type="InterPro" id="IPR016024">
    <property type="entry name" value="ARM-type_fold"/>
</dbReference>
<dbReference type="InterPro" id="IPR052587">
    <property type="entry name" value="TELO2-interacting_protein_1"/>
</dbReference>
<keyword evidence="3" id="KW-1185">Reference proteome</keyword>
<dbReference type="SUPFAM" id="SSF48371">
    <property type="entry name" value="ARM repeat"/>
    <property type="match status" value="1"/>
</dbReference>
<dbReference type="InterPro" id="IPR057567">
    <property type="entry name" value="TPR_TTI1_C"/>
</dbReference>
<protein>
    <recommendedName>
        <fullName evidence="1">TTI1 C-terminal TPR domain-containing protein</fullName>
    </recommendedName>
</protein>
<dbReference type="GO" id="GO:0005737">
    <property type="term" value="C:cytoplasm"/>
    <property type="evidence" value="ECO:0007669"/>
    <property type="project" value="TreeGrafter"/>
</dbReference>